<feature type="domain" description="SIS" evidence="1">
    <location>
        <begin position="29"/>
        <end position="190"/>
    </location>
</feature>
<reference evidence="2" key="1">
    <citation type="submission" date="2018-10" db="EMBL/GenBank/DDBJ databases">
        <title>Schaedlerella arabinophila gen. nov. sp. nov., isolated from the mouse intestinal tract and comparative analysis with the genome of the closely related altered Schaedler flora strain ASF502.</title>
        <authorList>
            <person name="Miyake S."/>
            <person name="Soh M."/>
            <person name="Seedorf H."/>
        </authorList>
    </citation>
    <scope>NUCLEOTIDE SEQUENCE [LARGE SCALE GENOMIC DNA]</scope>
    <source>
        <strain evidence="2">DSM 106076</strain>
    </source>
</reference>
<accession>A0A3R8R8Y0</accession>
<dbReference type="EMBL" id="RHJS01000002">
    <property type="protein sequence ID" value="RRK34670.1"/>
    <property type="molecule type" value="Genomic_DNA"/>
</dbReference>
<name>A0A3R8R8Y0_9FIRM</name>
<dbReference type="InterPro" id="IPR001347">
    <property type="entry name" value="SIS_dom"/>
</dbReference>
<dbReference type="GO" id="GO:0097367">
    <property type="term" value="F:carbohydrate derivative binding"/>
    <property type="evidence" value="ECO:0007669"/>
    <property type="project" value="InterPro"/>
</dbReference>
<comment type="caution">
    <text evidence="2">The sequence shown here is derived from an EMBL/GenBank/DDBJ whole genome shotgun (WGS) entry which is preliminary data.</text>
</comment>
<evidence type="ECO:0000259" key="1">
    <source>
        <dbReference type="PROSITE" id="PS51464"/>
    </source>
</evidence>
<dbReference type="SUPFAM" id="SSF53697">
    <property type="entry name" value="SIS domain"/>
    <property type="match status" value="1"/>
</dbReference>
<evidence type="ECO:0000313" key="3">
    <source>
        <dbReference type="Proteomes" id="UP000274920"/>
    </source>
</evidence>
<organism evidence="2 3">
    <name type="scientific">Schaedlerella arabinosiphila</name>
    <dbReference type="NCBI Taxonomy" id="2044587"/>
    <lineage>
        <taxon>Bacteria</taxon>
        <taxon>Bacillati</taxon>
        <taxon>Bacillota</taxon>
        <taxon>Clostridia</taxon>
        <taxon>Lachnospirales</taxon>
        <taxon>Lachnospiraceae</taxon>
        <taxon>Schaedlerella</taxon>
    </lineage>
</organism>
<evidence type="ECO:0000313" key="2">
    <source>
        <dbReference type="EMBL" id="RRK34670.1"/>
    </source>
</evidence>
<dbReference type="InterPro" id="IPR035461">
    <property type="entry name" value="GmhA/DiaA"/>
</dbReference>
<keyword evidence="3" id="KW-1185">Reference proteome</keyword>
<dbReference type="PROSITE" id="PS51464">
    <property type="entry name" value="SIS"/>
    <property type="match status" value="1"/>
</dbReference>
<protein>
    <submittedName>
        <fullName evidence="2">SIS domain-containing protein</fullName>
    </submittedName>
</protein>
<dbReference type="AlphaFoldDB" id="A0A3R8R8Y0"/>
<dbReference type="Gene3D" id="3.40.50.10490">
    <property type="entry name" value="Glucose-6-phosphate isomerase like protein, domain 1"/>
    <property type="match status" value="1"/>
</dbReference>
<dbReference type="Proteomes" id="UP000274920">
    <property type="component" value="Unassembled WGS sequence"/>
</dbReference>
<dbReference type="Pfam" id="PF13580">
    <property type="entry name" value="SIS_2"/>
    <property type="match status" value="1"/>
</dbReference>
<dbReference type="InterPro" id="IPR050099">
    <property type="entry name" value="SIS_GmhA/DiaA_subfam"/>
</dbReference>
<dbReference type="PANTHER" id="PTHR30390:SF8">
    <property type="entry name" value="SUGAR ISOMERASE (SIS)"/>
    <property type="match status" value="1"/>
</dbReference>
<dbReference type="InterPro" id="IPR046348">
    <property type="entry name" value="SIS_dom_sf"/>
</dbReference>
<dbReference type="RefSeq" id="WP_125129761.1">
    <property type="nucleotide sequence ID" value="NZ_RHJS01000002.1"/>
</dbReference>
<dbReference type="CDD" id="cd05006">
    <property type="entry name" value="SIS_GmhA"/>
    <property type="match status" value="1"/>
</dbReference>
<proteinExistence type="predicted"/>
<gene>
    <name evidence="2" type="ORF">EBB54_27515</name>
</gene>
<sequence>MGYEAEVRRYLDKEREVLSALDEREISKVMELLENARLSGKKIFVCGNGGSAATASHFACDFNKGISMAHEIKYNFECLSDNVPTMMAIANDISYDEIFTEPLKNRISKGDVLIAISGSGNSENVVRAVKYANESGAATVGIVGYDGGRIKKMVQKCIHVNINNMQIVEDVHMVMDHVMMFILSGQVINE</sequence>
<dbReference type="PANTHER" id="PTHR30390">
    <property type="entry name" value="SEDOHEPTULOSE 7-PHOSPHATE ISOMERASE / DNAA INITIATOR-ASSOCIATING FACTOR FOR REPLICATION INITIATION"/>
    <property type="match status" value="1"/>
</dbReference>
<dbReference type="GO" id="GO:1901135">
    <property type="term" value="P:carbohydrate derivative metabolic process"/>
    <property type="evidence" value="ECO:0007669"/>
    <property type="project" value="InterPro"/>
</dbReference>